<feature type="binding site" evidence="10">
    <location>
        <position position="153"/>
    </location>
    <ligand>
        <name>NAD(+)</name>
        <dbReference type="ChEBI" id="CHEBI:57540"/>
    </ligand>
</feature>
<feature type="binding site" evidence="10">
    <location>
        <position position="89"/>
    </location>
    <ligand>
        <name>NAD(+)</name>
        <dbReference type="ChEBI" id="CHEBI:57540"/>
    </ligand>
</feature>
<dbReference type="Pfam" id="PF00984">
    <property type="entry name" value="UDPG_MGDP_dh"/>
    <property type="match status" value="1"/>
</dbReference>
<dbReference type="Proteomes" id="UP000185183">
    <property type="component" value="Unassembled WGS sequence"/>
</dbReference>
<accession>A0A9Q7WLF7</accession>
<evidence type="ECO:0000259" key="11">
    <source>
        <dbReference type="SMART" id="SM00984"/>
    </source>
</evidence>
<dbReference type="PIRSF" id="PIRSF500134">
    <property type="entry name" value="UDPglc_DH_bac"/>
    <property type="match status" value="1"/>
</dbReference>
<evidence type="ECO:0000256" key="8">
    <source>
        <dbReference type="PIRSR" id="PIRSR500134-1"/>
    </source>
</evidence>
<evidence type="ECO:0000256" key="5">
    <source>
        <dbReference type="ARBA" id="ARBA00023027"/>
    </source>
</evidence>
<gene>
    <name evidence="12" type="primary">ywqF_2</name>
    <name evidence="12" type="ORF">SAMEA2275694_05079</name>
</gene>
<dbReference type="EC" id="1.1.1.22" evidence="3 7"/>
<sequence length="433" mass="45523">MTRAIRVGVVGLGYVGLTTAVCLAERGHDTVAIDIDESKIELLNQGHTVIDEPELAELIRAGLSRRLLRFDCDYRNLADREVVFVCVPTPSGSDGAANLGAVTDAVDRLRPVLRSDAVLAMKSTVPVGTTQHMKQRLDGSGIRVAAVPEFLREGRAVQDCRHPDRVVVGASGDGEAAVLSDVYEGIGPILRMTPESAELAKYASNAFLAVKLSYTNSLAELCARVGADICDVTACMGADDRIGPAFLAPGPGWGGSCLPKDTAALVYSAHKCGLRMAEVEAARETNAAQGERLGAVLSAVLGPSPRPARIAALGLTFKASTSDTRDSPALAVCARLIEAGMRISGYDPQMAEFNPKVLQSAGVSGVDDPYRATKSVDAIVVLTEWPQFAVLDWARIARGAPAAVVVDTRNTLDSAVVEAAGLKYIGNGLPEGF</sequence>
<feature type="binding site" evidence="10">
    <location>
        <position position="124"/>
    </location>
    <ligand>
        <name>NAD(+)</name>
        <dbReference type="ChEBI" id="CHEBI:57540"/>
    </ligand>
</feature>
<evidence type="ECO:0000313" key="12">
    <source>
        <dbReference type="EMBL" id="SHY14815.1"/>
    </source>
</evidence>
<dbReference type="RefSeq" id="WP_074358075.1">
    <property type="nucleotide sequence ID" value="NZ_FSCP01000007.1"/>
</dbReference>
<feature type="binding site" evidence="9">
    <location>
        <position position="201"/>
    </location>
    <ligand>
        <name>substrate</name>
    </ligand>
</feature>
<comment type="similarity">
    <text evidence="2 7">Belongs to the UDP-glucose/GDP-mannose dehydrogenase family.</text>
</comment>
<evidence type="ECO:0000256" key="1">
    <source>
        <dbReference type="ARBA" id="ARBA00004701"/>
    </source>
</evidence>
<feature type="binding site" evidence="9">
    <location>
        <position position="254"/>
    </location>
    <ligand>
        <name>substrate</name>
    </ligand>
</feature>
<dbReference type="PANTHER" id="PTHR43750:SF3">
    <property type="entry name" value="UDP-GLUCOSE 6-DEHYDROGENASE TUAD"/>
    <property type="match status" value="1"/>
</dbReference>
<dbReference type="NCBIfam" id="TIGR03026">
    <property type="entry name" value="NDP-sugDHase"/>
    <property type="match status" value="1"/>
</dbReference>
<evidence type="ECO:0000256" key="10">
    <source>
        <dbReference type="PIRSR" id="PIRSR500134-3"/>
    </source>
</evidence>
<feature type="binding site" evidence="10">
    <location>
        <position position="39"/>
    </location>
    <ligand>
        <name>NAD(+)</name>
        <dbReference type="ChEBI" id="CHEBI:57540"/>
    </ligand>
</feature>
<dbReference type="Gene3D" id="1.20.5.100">
    <property type="entry name" value="Cytochrome c1, transmembrane anchor, C-terminal"/>
    <property type="match status" value="1"/>
</dbReference>
<protein>
    <recommendedName>
        <fullName evidence="3 7">UDP-glucose 6-dehydrogenase</fullName>
        <ecNumber evidence="3 7">1.1.1.22</ecNumber>
    </recommendedName>
</protein>
<dbReference type="Pfam" id="PF03721">
    <property type="entry name" value="UDPG_MGDP_dh_N"/>
    <property type="match status" value="1"/>
</dbReference>
<comment type="caution">
    <text evidence="12">The sequence shown here is derived from an EMBL/GenBank/DDBJ whole genome shotgun (WGS) entry which is preliminary data.</text>
</comment>
<dbReference type="Pfam" id="PF03720">
    <property type="entry name" value="UDPG_MGDP_dh_C"/>
    <property type="match status" value="1"/>
</dbReference>
<dbReference type="InterPro" id="IPR017476">
    <property type="entry name" value="UDP-Glc/GDP-Man"/>
</dbReference>
<name>A0A9Q7WLF7_9MYCO</name>
<dbReference type="InterPro" id="IPR036220">
    <property type="entry name" value="UDP-Glc/GDP-Man_DH_C_sf"/>
</dbReference>
<evidence type="ECO:0000313" key="13">
    <source>
        <dbReference type="Proteomes" id="UP000185183"/>
    </source>
</evidence>
<feature type="binding site" evidence="10">
    <location>
        <position position="260"/>
    </location>
    <ligand>
        <name>NAD(+)</name>
        <dbReference type="ChEBI" id="CHEBI:57540"/>
    </ligand>
</feature>
<comment type="pathway">
    <text evidence="1">Nucleotide-sugar biosynthesis; UDP-alpha-D-glucuronate biosynthesis; UDP-alpha-D-glucuronate from UDP-alpha-D-glucose: step 1/1.</text>
</comment>
<dbReference type="InterPro" id="IPR001732">
    <property type="entry name" value="UDP-Glc/GDP-Man_DH_N"/>
</dbReference>
<dbReference type="PANTHER" id="PTHR43750">
    <property type="entry name" value="UDP-GLUCOSE 6-DEHYDROGENASE TUAD"/>
    <property type="match status" value="1"/>
</dbReference>
<evidence type="ECO:0000256" key="6">
    <source>
        <dbReference type="ARBA" id="ARBA00047473"/>
    </source>
</evidence>
<keyword evidence="4 7" id="KW-0560">Oxidoreductase</keyword>
<evidence type="ECO:0000256" key="2">
    <source>
        <dbReference type="ARBA" id="ARBA00006601"/>
    </source>
</evidence>
<dbReference type="InterPro" id="IPR008927">
    <property type="entry name" value="6-PGluconate_DH-like_C_sf"/>
</dbReference>
<feature type="domain" description="UDP-glucose/GDP-mannose dehydrogenase C-terminal" evidence="11">
    <location>
        <begin position="311"/>
        <end position="414"/>
    </location>
</feature>
<proteinExistence type="inferred from homology"/>
<dbReference type="GO" id="GO:0051287">
    <property type="term" value="F:NAD binding"/>
    <property type="evidence" value="ECO:0007669"/>
    <property type="project" value="InterPro"/>
</dbReference>
<evidence type="ECO:0000256" key="4">
    <source>
        <dbReference type="ARBA" id="ARBA00023002"/>
    </source>
</evidence>
<dbReference type="SUPFAM" id="SSF48179">
    <property type="entry name" value="6-phosphogluconate dehydrogenase C-terminal domain-like"/>
    <property type="match status" value="1"/>
</dbReference>
<dbReference type="EMBL" id="FSFA01000010">
    <property type="protein sequence ID" value="SHY14815.1"/>
    <property type="molecule type" value="Genomic_DNA"/>
</dbReference>
<dbReference type="InterPro" id="IPR014027">
    <property type="entry name" value="UDP-Glc/GDP-Man_DH_C"/>
</dbReference>
<evidence type="ECO:0000256" key="7">
    <source>
        <dbReference type="PIRNR" id="PIRNR000124"/>
    </source>
</evidence>
<feature type="binding site" evidence="9">
    <location>
        <begin position="150"/>
        <end position="153"/>
    </location>
    <ligand>
        <name>substrate</name>
    </ligand>
</feature>
<dbReference type="InterPro" id="IPR036291">
    <property type="entry name" value="NAD(P)-bd_dom_sf"/>
</dbReference>
<dbReference type="Gene3D" id="3.40.50.720">
    <property type="entry name" value="NAD(P)-binding Rossmann-like Domain"/>
    <property type="match status" value="2"/>
</dbReference>
<comment type="catalytic activity">
    <reaction evidence="6 7">
        <text>UDP-alpha-D-glucose + 2 NAD(+) + H2O = UDP-alpha-D-glucuronate + 2 NADH + 3 H(+)</text>
        <dbReference type="Rhea" id="RHEA:23596"/>
        <dbReference type="ChEBI" id="CHEBI:15377"/>
        <dbReference type="ChEBI" id="CHEBI:15378"/>
        <dbReference type="ChEBI" id="CHEBI:57540"/>
        <dbReference type="ChEBI" id="CHEBI:57945"/>
        <dbReference type="ChEBI" id="CHEBI:58052"/>
        <dbReference type="ChEBI" id="CHEBI:58885"/>
        <dbReference type="EC" id="1.1.1.22"/>
    </reaction>
</comment>
<evidence type="ECO:0000256" key="3">
    <source>
        <dbReference type="ARBA" id="ARBA00012954"/>
    </source>
</evidence>
<dbReference type="InterPro" id="IPR014026">
    <property type="entry name" value="UDP-Glc/GDP-Man_DH_dimer"/>
</dbReference>
<feature type="binding site" evidence="9">
    <location>
        <position position="318"/>
    </location>
    <ligand>
        <name>substrate</name>
    </ligand>
</feature>
<organism evidence="12 13">
    <name type="scientific">Mycobacteroides abscessus subsp. bolletii</name>
    <dbReference type="NCBI Taxonomy" id="319705"/>
    <lineage>
        <taxon>Bacteria</taxon>
        <taxon>Bacillati</taxon>
        <taxon>Actinomycetota</taxon>
        <taxon>Actinomycetes</taxon>
        <taxon>Mycobacteriales</taxon>
        <taxon>Mycobacteriaceae</taxon>
        <taxon>Mycobacteroides</taxon>
        <taxon>Mycobacteroides abscessus</taxon>
    </lineage>
</organism>
<dbReference type="GO" id="GO:0003979">
    <property type="term" value="F:UDP-glucose 6-dehydrogenase activity"/>
    <property type="evidence" value="ECO:0007669"/>
    <property type="project" value="UniProtKB-EC"/>
</dbReference>
<keyword evidence="5 7" id="KW-0520">NAD</keyword>
<dbReference type="SUPFAM" id="SSF51735">
    <property type="entry name" value="NAD(P)-binding Rossmann-fold domains"/>
    <property type="match status" value="1"/>
</dbReference>
<feature type="binding site" evidence="10">
    <location>
        <position position="325"/>
    </location>
    <ligand>
        <name>NAD(+)</name>
        <dbReference type="ChEBI" id="CHEBI:57540"/>
    </ligand>
</feature>
<feature type="binding site" evidence="9">
    <location>
        <begin position="246"/>
        <end position="250"/>
    </location>
    <ligand>
        <name>substrate</name>
    </ligand>
</feature>
<evidence type="ECO:0000256" key="9">
    <source>
        <dbReference type="PIRSR" id="PIRSR500134-2"/>
    </source>
</evidence>
<dbReference type="AlphaFoldDB" id="A0A9Q7WLF7"/>
<feature type="binding site" evidence="10">
    <location>
        <position position="34"/>
    </location>
    <ligand>
        <name>NAD(+)</name>
        <dbReference type="ChEBI" id="CHEBI:57540"/>
    </ligand>
</feature>
<reference evidence="12 13" key="1">
    <citation type="submission" date="2016-11" db="EMBL/GenBank/DDBJ databases">
        <authorList>
            <consortium name="Pathogen Informatics"/>
        </authorList>
    </citation>
    <scope>NUCLEOTIDE SEQUENCE [LARGE SCALE GENOMIC DNA]</scope>
    <source>
        <strain evidence="12 13">968</strain>
    </source>
</reference>
<feature type="active site" description="Nucleophile" evidence="8">
    <location>
        <position position="257"/>
    </location>
</feature>
<dbReference type="PIRSF" id="PIRSF000124">
    <property type="entry name" value="UDPglc_GDPman_dh"/>
    <property type="match status" value="1"/>
</dbReference>
<dbReference type="SMART" id="SM00984">
    <property type="entry name" value="UDPG_MGDP_dh_C"/>
    <property type="match status" value="1"/>
</dbReference>
<dbReference type="InterPro" id="IPR028357">
    <property type="entry name" value="UDPglc_DH_bac"/>
</dbReference>
<dbReference type="SUPFAM" id="SSF52413">
    <property type="entry name" value="UDP-glucose/GDP-mannose dehydrogenase C-terminal domain"/>
    <property type="match status" value="1"/>
</dbReference>
<dbReference type="GO" id="GO:0000271">
    <property type="term" value="P:polysaccharide biosynthetic process"/>
    <property type="evidence" value="ECO:0007669"/>
    <property type="project" value="InterPro"/>
</dbReference>